<evidence type="ECO:0000313" key="2">
    <source>
        <dbReference type="EMBL" id="TCP38764.1"/>
    </source>
</evidence>
<dbReference type="RefSeq" id="WP_132881483.1">
    <property type="nucleotide sequence ID" value="NZ_SLXQ01000039.1"/>
</dbReference>
<dbReference type="EMBL" id="SLXQ01000039">
    <property type="protein sequence ID" value="TCP38764.1"/>
    <property type="molecule type" value="Genomic_DNA"/>
</dbReference>
<dbReference type="Pfam" id="PF04266">
    <property type="entry name" value="ASCH"/>
    <property type="match status" value="1"/>
</dbReference>
<dbReference type="Gene3D" id="2.30.130.30">
    <property type="entry name" value="Hypothetical protein"/>
    <property type="match status" value="1"/>
</dbReference>
<reference evidence="2 3" key="1">
    <citation type="submission" date="2019-03" db="EMBL/GenBank/DDBJ databases">
        <title>Genomic Encyclopedia of Type Strains, Phase IV (KMG-IV): sequencing the most valuable type-strain genomes for metagenomic binning, comparative biology and taxonomic classification.</title>
        <authorList>
            <person name="Goeker M."/>
        </authorList>
    </citation>
    <scope>NUCLEOTIDE SEQUENCE [LARGE SCALE GENOMIC DNA]</scope>
    <source>
        <strain evidence="2 3">DSM 45765</strain>
    </source>
</reference>
<dbReference type="OrthoDB" id="359066at2"/>
<comment type="caution">
    <text evidence="2">The sequence shown here is derived from an EMBL/GenBank/DDBJ whole genome shotgun (WGS) entry which is preliminary data.</text>
</comment>
<dbReference type="InterPro" id="IPR015947">
    <property type="entry name" value="PUA-like_sf"/>
</dbReference>
<dbReference type="InterPro" id="IPR007374">
    <property type="entry name" value="ASCH_domain"/>
</dbReference>
<name>A0A4R2PUB4_9PSEU</name>
<sequence>MRALSIRQPWAALILAGHKPTENRTWHTTYRGPLAIHAGQRYDRNARHLAAEFGITTTPRGWLGTVELIDVHHDRDCCRPWGEPDTWHWVMTNPQPFAAPIPGRGQLGLHQPPAHIAHHQRTHTQQLTDSLIPLFDLTANPDT</sequence>
<gene>
    <name evidence="2" type="ORF">EV191_1396</name>
</gene>
<evidence type="ECO:0000313" key="3">
    <source>
        <dbReference type="Proteomes" id="UP000294911"/>
    </source>
</evidence>
<accession>A0A4R2PUB4</accession>
<keyword evidence="3" id="KW-1185">Reference proteome</keyword>
<dbReference type="AlphaFoldDB" id="A0A4R2PUB4"/>
<dbReference type="Proteomes" id="UP000294911">
    <property type="component" value="Unassembled WGS sequence"/>
</dbReference>
<dbReference type="SUPFAM" id="SSF88697">
    <property type="entry name" value="PUA domain-like"/>
    <property type="match status" value="1"/>
</dbReference>
<organism evidence="2 3">
    <name type="scientific">Tamaricihabitans halophyticus</name>
    <dbReference type="NCBI Taxonomy" id="1262583"/>
    <lineage>
        <taxon>Bacteria</taxon>
        <taxon>Bacillati</taxon>
        <taxon>Actinomycetota</taxon>
        <taxon>Actinomycetes</taxon>
        <taxon>Pseudonocardiales</taxon>
        <taxon>Pseudonocardiaceae</taxon>
        <taxon>Tamaricihabitans</taxon>
    </lineage>
</organism>
<feature type="domain" description="ASCH" evidence="1">
    <location>
        <begin position="4"/>
        <end position="39"/>
    </location>
</feature>
<protein>
    <submittedName>
        <fullName evidence="2">ASCH domain-containing protein</fullName>
    </submittedName>
</protein>
<evidence type="ECO:0000259" key="1">
    <source>
        <dbReference type="Pfam" id="PF04266"/>
    </source>
</evidence>
<proteinExistence type="predicted"/>